<evidence type="ECO:0000313" key="2">
    <source>
        <dbReference type="EMBL" id="SDX76263.1"/>
    </source>
</evidence>
<name>A0A1H3EBZ9_9EURY</name>
<reference evidence="3" key="1">
    <citation type="submission" date="2016-10" db="EMBL/GenBank/DDBJ databases">
        <authorList>
            <person name="Varghese N."/>
            <person name="Submissions S."/>
        </authorList>
    </citation>
    <scope>NUCLEOTIDE SEQUENCE [LARGE SCALE GENOMIC DNA]</scope>
    <source>
        <strain evidence="3">CGMCC 1.10118</strain>
    </source>
</reference>
<feature type="transmembrane region" description="Helical" evidence="1">
    <location>
        <begin position="33"/>
        <end position="52"/>
    </location>
</feature>
<keyword evidence="1" id="KW-1133">Transmembrane helix</keyword>
<protein>
    <submittedName>
        <fullName evidence="2">Uncharacterized protein</fullName>
    </submittedName>
</protein>
<keyword evidence="1" id="KW-0472">Membrane</keyword>
<dbReference type="InterPro" id="IPR055895">
    <property type="entry name" value="DUF7472"/>
</dbReference>
<organism evidence="2 3">
    <name type="scientific">Halobellus clavatus</name>
    <dbReference type="NCBI Taxonomy" id="660517"/>
    <lineage>
        <taxon>Archaea</taxon>
        <taxon>Methanobacteriati</taxon>
        <taxon>Methanobacteriota</taxon>
        <taxon>Stenosarchaea group</taxon>
        <taxon>Halobacteria</taxon>
        <taxon>Halobacteriales</taxon>
        <taxon>Haloferacaceae</taxon>
        <taxon>Halobellus</taxon>
    </lineage>
</organism>
<keyword evidence="1" id="KW-0812">Transmembrane</keyword>
<sequence>MRPEGREIGIEALLERPRKLGRMDIDAEMRRKIVVSIVSVGVFFAVFIGIGATFGPDLGDTGGLALVGSIALFILVMAGAGVYLGE</sequence>
<dbReference type="STRING" id="660517.SAMN04487946_102177"/>
<feature type="transmembrane region" description="Helical" evidence="1">
    <location>
        <begin position="64"/>
        <end position="84"/>
    </location>
</feature>
<proteinExistence type="predicted"/>
<dbReference type="AlphaFoldDB" id="A0A1H3EBZ9"/>
<keyword evidence="3" id="KW-1185">Reference proteome</keyword>
<gene>
    <name evidence="2" type="ORF">SAMN04487946_102177</name>
</gene>
<dbReference type="Proteomes" id="UP000199170">
    <property type="component" value="Unassembled WGS sequence"/>
</dbReference>
<dbReference type="Pfam" id="PF24284">
    <property type="entry name" value="DUF7472"/>
    <property type="match status" value="1"/>
</dbReference>
<accession>A0A1H3EBZ9</accession>
<dbReference type="EMBL" id="FNPB01000002">
    <property type="protein sequence ID" value="SDX76263.1"/>
    <property type="molecule type" value="Genomic_DNA"/>
</dbReference>
<evidence type="ECO:0000313" key="3">
    <source>
        <dbReference type="Proteomes" id="UP000199170"/>
    </source>
</evidence>
<evidence type="ECO:0000256" key="1">
    <source>
        <dbReference type="SAM" id="Phobius"/>
    </source>
</evidence>